<dbReference type="PRINTS" id="PR01805">
    <property type="entry name" value="VACJLIPOPROT"/>
</dbReference>
<dbReference type="RefSeq" id="WP_160895897.1">
    <property type="nucleotide sequence ID" value="NZ_WUMU01000021.1"/>
</dbReference>
<dbReference type="AlphaFoldDB" id="A0A6L7G749"/>
<feature type="chain" id="PRO_5026905921" evidence="4">
    <location>
        <begin position="30"/>
        <end position="287"/>
    </location>
</feature>
<dbReference type="PROSITE" id="PS51257">
    <property type="entry name" value="PROKAR_LIPOPROTEIN"/>
    <property type="match status" value="1"/>
</dbReference>
<dbReference type="InterPro" id="IPR007428">
    <property type="entry name" value="MlaA"/>
</dbReference>
<accession>A0A6L7G749</accession>
<feature type="compositionally biased region" description="Low complexity" evidence="3">
    <location>
        <begin position="268"/>
        <end position="281"/>
    </location>
</feature>
<proteinExistence type="inferred from homology"/>
<keyword evidence="2 4" id="KW-0732">Signal</keyword>
<organism evidence="5 6">
    <name type="scientific">Pseudooceanicola albus</name>
    <dbReference type="NCBI Taxonomy" id="2692189"/>
    <lineage>
        <taxon>Bacteria</taxon>
        <taxon>Pseudomonadati</taxon>
        <taxon>Pseudomonadota</taxon>
        <taxon>Alphaproteobacteria</taxon>
        <taxon>Rhodobacterales</taxon>
        <taxon>Paracoccaceae</taxon>
        <taxon>Pseudooceanicola</taxon>
    </lineage>
</organism>
<evidence type="ECO:0000256" key="3">
    <source>
        <dbReference type="SAM" id="MobiDB-lite"/>
    </source>
</evidence>
<gene>
    <name evidence="5" type="ORF">GR170_18200</name>
</gene>
<keyword evidence="5" id="KW-0449">Lipoprotein</keyword>
<evidence type="ECO:0000256" key="4">
    <source>
        <dbReference type="SAM" id="SignalP"/>
    </source>
</evidence>
<evidence type="ECO:0000313" key="6">
    <source>
        <dbReference type="Proteomes" id="UP000477911"/>
    </source>
</evidence>
<name>A0A6L7G749_9RHOB</name>
<feature type="signal peptide" evidence="4">
    <location>
        <begin position="1"/>
        <end position="29"/>
    </location>
</feature>
<sequence>MTQTKLQTTRRAGAALAALSLATLLSACASAPADQVSRAGEDPYEASNRQIHEFNKKLDKAVLRPVGVTVSKVLPVEAATLIGNFGENLSTPRYVVNNVLQAHFGEAALNTARFVMNTTIGIGGLIDAATIFGLPKYDTDFGETLYTWGVPEGDYQELPVLGPSTQRRTLGRIVDLALDPLEYVLPTPEKSYGTYARVTSTVDERGRQAGAVDSVLYDSADSYTQLKSIYLQHRRYKLGDTGSTGAGLGEDPYGAADPYADPYGSNEAAASASADPYDASYTDPYDQ</sequence>
<feature type="region of interest" description="Disordered" evidence="3">
    <location>
        <begin position="242"/>
        <end position="287"/>
    </location>
</feature>
<dbReference type="GO" id="GO:0016020">
    <property type="term" value="C:membrane"/>
    <property type="evidence" value="ECO:0007669"/>
    <property type="project" value="InterPro"/>
</dbReference>
<evidence type="ECO:0000256" key="1">
    <source>
        <dbReference type="ARBA" id="ARBA00010634"/>
    </source>
</evidence>
<dbReference type="Proteomes" id="UP000477911">
    <property type="component" value="Unassembled WGS sequence"/>
</dbReference>
<dbReference type="PANTHER" id="PTHR30035:SF3">
    <property type="entry name" value="INTERMEMBRANE PHOSPHOLIPID TRANSPORT SYSTEM LIPOPROTEIN MLAA"/>
    <property type="match status" value="1"/>
</dbReference>
<comment type="caution">
    <text evidence="5">The sequence shown here is derived from an EMBL/GenBank/DDBJ whole genome shotgun (WGS) entry which is preliminary data.</text>
</comment>
<comment type="similarity">
    <text evidence="1">Belongs to the MlaA family.</text>
</comment>
<dbReference type="Pfam" id="PF04333">
    <property type="entry name" value="MlaA"/>
    <property type="match status" value="1"/>
</dbReference>
<evidence type="ECO:0000256" key="2">
    <source>
        <dbReference type="ARBA" id="ARBA00022729"/>
    </source>
</evidence>
<dbReference type="GO" id="GO:0120010">
    <property type="term" value="P:intermembrane phospholipid transfer"/>
    <property type="evidence" value="ECO:0007669"/>
    <property type="project" value="TreeGrafter"/>
</dbReference>
<reference evidence="5 6" key="1">
    <citation type="submission" date="2019-12" db="EMBL/GenBank/DDBJ databases">
        <authorList>
            <person name="Li M."/>
        </authorList>
    </citation>
    <scope>NUCLEOTIDE SEQUENCE [LARGE SCALE GENOMIC DNA]</scope>
    <source>
        <strain evidence="5 6">GBMRC 2024</strain>
    </source>
</reference>
<dbReference type="PANTHER" id="PTHR30035">
    <property type="entry name" value="LIPOPROTEIN VACJ-RELATED"/>
    <property type="match status" value="1"/>
</dbReference>
<evidence type="ECO:0000313" key="5">
    <source>
        <dbReference type="EMBL" id="MXN19769.1"/>
    </source>
</evidence>
<dbReference type="EMBL" id="WUMU01000021">
    <property type="protein sequence ID" value="MXN19769.1"/>
    <property type="molecule type" value="Genomic_DNA"/>
</dbReference>
<protein>
    <submittedName>
        <fullName evidence="5">VacJ family lipoprotein</fullName>
    </submittedName>
</protein>
<keyword evidence="6" id="KW-1185">Reference proteome</keyword>